<feature type="region of interest" description="Disordered" evidence="3">
    <location>
        <begin position="1118"/>
        <end position="1138"/>
    </location>
</feature>
<gene>
    <name evidence="5" type="primary">PUF4</name>
    <name evidence="5" type="ORF">AWJ20_4101</name>
</gene>
<dbReference type="PANTHER" id="PTHR12537">
    <property type="entry name" value="RNA BINDING PROTEIN PUMILIO-RELATED"/>
    <property type="match status" value="1"/>
</dbReference>
<feature type="region of interest" description="Disordered" evidence="3">
    <location>
        <begin position="144"/>
        <end position="237"/>
    </location>
</feature>
<dbReference type="GO" id="GO:0010629">
    <property type="term" value="P:negative regulation of gene expression"/>
    <property type="evidence" value="ECO:0007669"/>
    <property type="project" value="UniProtKB-ARBA"/>
</dbReference>
<dbReference type="Proteomes" id="UP000189580">
    <property type="component" value="Chromosome c"/>
</dbReference>
<feature type="compositionally biased region" description="Polar residues" evidence="3">
    <location>
        <begin position="203"/>
        <end position="221"/>
    </location>
</feature>
<dbReference type="InterPro" id="IPR016024">
    <property type="entry name" value="ARM-type_fold"/>
</dbReference>
<accession>A0A161HH34</accession>
<protein>
    <submittedName>
        <fullName evidence="5">Puf4p</fullName>
    </submittedName>
</protein>
<feature type="repeat" description="Pumilio" evidence="2">
    <location>
        <begin position="912"/>
        <end position="947"/>
    </location>
</feature>
<dbReference type="KEGG" id="slb:AWJ20_4101"/>
<feature type="repeat" description="Pumilio" evidence="2">
    <location>
        <begin position="875"/>
        <end position="911"/>
    </location>
</feature>
<feature type="region of interest" description="Disordered" evidence="3">
    <location>
        <begin position="445"/>
        <end position="480"/>
    </location>
</feature>
<dbReference type="GO" id="GO:0005737">
    <property type="term" value="C:cytoplasm"/>
    <property type="evidence" value="ECO:0007669"/>
    <property type="project" value="TreeGrafter"/>
</dbReference>
<feature type="region of interest" description="Disordered" evidence="3">
    <location>
        <begin position="745"/>
        <end position="789"/>
    </location>
</feature>
<dbReference type="Pfam" id="PF00806">
    <property type="entry name" value="PUF"/>
    <property type="match status" value="8"/>
</dbReference>
<dbReference type="SUPFAM" id="SSF48371">
    <property type="entry name" value="ARM repeat"/>
    <property type="match status" value="1"/>
</dbReference>
<feature type="repeat" description="Pumilio" evidence="2">
    <location>
        <begin position="984"/>
        <end position="1019"/>
    </location>
</feature>
<dbReference type="EMBL" id="CP014500">
    <property type="protein sequence ID" value="ANB11297.1"/>
    <property type="molecule type" value="Genomic_DNA"/>
</dbReference>
<feature type="compositionally biased region" description="Low complexity" evidence="3">
    <location>
        <begin position="144"/>
        <end position="202"/>
    </location>
</feature>
<evidence type="ECO:0000313" key="6">
    <source>
        <dbReference type="Proteomes" id="UP000189580"/>
    </source>
</evidence>
<dbReference type="InterPro" id="IPR033133">
    <property type="entry name" value="PUM-HD"/>
</dbReference>
<dbReference type="GO" id="GO:0010608">
    <property type="term" value="P:post-transcriptional regulation of gene expression"/>
    <property type="evidence" value="ECO:0007669"/>
    <property type="project" value="TreeGrafter"/>
</dbReference>
<evidence type="ECO:0000313" key="5">
    <source>
        <dbReference type="EMBL" id="ANB11297.1"/>
    </source>
</evidence>
<dbReference type="Gene3D" id="1.25.10.10">
    <property type="entry name" value="Leucine-rich Repeat Variant"/>
    <property type="match status" value="1"/>
</dbReference>
<name>A0A161HH34_9ASCO</name>
<reference evidence="5 6" key="1">
    <citation type="submission" date="2016-02" db="EMBL/GenBank/DDBJ databases">
        <title>Complete genome sequence and transcriptome regulation of the pentose utilising yeast Sugiyamaella lignohabitans.</title>
        <authorList>
            <person name="Bellasio M."/>
            <person name="Peymann A."/>
            <person name="Valli M."/>
            <person name="Sipitzky M."/>
            <person name="Graf A."/>
            <person name="Sauer M."/>
            <person name="Marx H."/>
            <person name="Mattanovich D."/>
        </authorList>
    </citation>
    <scope>NUCLEOTIDE SEQUENCE [LARGE SCALE GENOMIC DNA]</scope>
    <source>
        <strain evidence="5 6">CBS 10342</strain>
    </source>
</reference>
<evidence type="ECO:0000256" key="1">
    <source>
        <dbReference type="ARBA" id="ARBA00022737"/>
    </source>
</evidence>
<dbReference type="PROSITE" id="PS50302">
    <property type="entry name" value="PUM"/>
    <property type="match status" value="8"/>
</dbReference>
<feature type="compositionally biased region" description="Low complexity" evidence="3">
    <location>
        <begin position="749"/>
        <end position="761"/>
    </location>
</feature>
<dbReference type="AlphaFoldDB" id="A0A161HH34"/>
<feature type="repeat" description="Pumilio" evidence="2">
    <location>
        <begin position="803"/>
        <end position="838"/>
    </location>
</feature>
<dbReference type="InterPro" id="IPR033712">
    <property type="entry name" value="Pumilio_RNA-bd"/>
</dbReference>
<dbReference type="CDD" id="cd07920">
    <property type="entry name" value="Pumilio"/>
    <property type="match status" value="1"/>
</dbReference>
<dbReference type="OrthoDB" id="668540at2759"/>
<feature type="region of interest" description="Disordered" evidence="3">
    <location>
        <begin position="602"/>
        <end position="638"/>
    </location>
</feature>
<feature type="region of interest" description="Disordered" evidence="3">
    <location>
        <begin position="54"/>
        <end position="83"/>
    </location>
</feature>
<dbReference type="InterPro" id="IPR001313">
    <property type="entry name" value="Pumilio_RNA-bd_rpt"/>
</dbReference>
<evidence type="ECO:0000256" key="2">
    <source>
        <dbReference type="PROSITE-ProRule" id="PRU00317"/>
    </source>
</evidence>
<feature type="repeat" description="Pumilio" evidence="2">
    <location>
        <begin position="948"/>
        <end position="983"/>
    </location>
</feature>
<feature type="domain" description="PUM-HD" evidence="4">
    <location>
        <begin position="782"/>
        <end position="1119"/>
    </location>
</feature>
<feature type="repeat" description="Pumilio" evidence="2">
    <location>
        <begin position="1020"/>
        <end position="1055"/>
    </location>
</feature>
<dbReference type="PANTHER" id="PTHR12537:SF13">
    <property type="entry name" value="PUMILIO HOMOLOGY DOMAIN FAMILY MEMBER 4"/>
    <property type="match status" value="1"/>
</dbReference>
<feature type="compositionally biased region" description="Low complexity" evidence="3">
    <location>
        <begin position="768"/>
        <end position="780"/>
    </location>
</feature>
<keyword evidence="6" id="KW-1185">Reference proteome</keyword>
<dbReference type="PROSITE" id="PS50303">
    <property type="entry name" value="PUM_HD"/>
    <property type="match status" value="1"/>
</dbReference>
<evidence type="ECO:0000256" key="3">
    <source>
        <dbReference type="SAM" id="MobiDB-lite"/>
    </source>
</evidence>
<feature type="repeat" description="Pumilio" evidence="2">
    <location>
        <begin position="1056"/>
        <end position="1093"/>
    </location>
</feature>
<feature type="compositionally biased region" description="Low complexity" evidence="3">
    <location>
        <begin position="457"/>
        <end position="473"/>
    </location>
</feature>
<feature type="compositionally biased region" description="Low complexity" evidence="3">
    <location>
        <begin position="603"/>
        <end position="628"/>
    </location>
</feature>
<evidence type="ECO:0000259" key="4">
    <source>
        <dbReference type="PROSITE" id="PS50303"/>
    </source>
</evidence>
<organism evidence="5 6">
    <name type="scientific">Sugiyamaella lignohabitans</name>
    <dbReference type="NCBI Taxonomy" id="796027"/>
    <lineage>
        <taxon>Eukaryota</taxon>
        <taxon>Fungi</taxon>
        <taxon>Dikarya</taxon>
        <taxon>Ascomycota</taxon>
        <taxon>Saccharomycotina</taxon>
        <taxon>Dipodascomycetes</taxon>
        <taxon>Dipodascales</taxon>
        <taxon>Trichomonascaceae</taxon>
        <taxon>Sugiyamaella</taxon>
    </lineage>
</organism>
<feature type="compositionally biased region" description="Low complexity" evidence="3">
    <location>
        <begin position="365"/>
        <end position="376"/>
    </location>
</feature>
<feature type="region of interest" description="Disordered" evidence="3">
    <location>
        <begin position="329"/>
        <end position="403"/>
    </location>
</feature>
<dbReference type="InterPro" id="IPR011989">
    <property type="entry name" value="ARM-like"/>
</dbReference>
<keyword evidence="1" id="KW-0677">Repeat</keyword>
<feature type="compositionally biased region" description="Low complexity" evidence="3">
    <location>
        <begin position="389"/>
        <end position="403"/>
    </location>
</feature>
<dbReference type="GeneID" id="30036197"/>
<dbReference type="GO" id="GO:0003729">
    <property type="term" value="F:mRNA binding"/>
    <property type="evidence" value="ECO:0007669"/>
    <property type="project" value="TreeGrafter"/>
</dbReference>
<feature type="repeat" description="Pumilio" evidence="2">
    <location>
        <begin position="839"/>
        <end position="874"/>
    </location>
</feature>
<feature type="compositionally biased region" description="Low complexity" evidence="3">
    <location>
        <begin position="110"/>
        <end position="128"/>
    </location>
</feature>
<sequence length="1150" mass="122459">MDAHSPDHSFDDSFYGTPYQYQYQYPQQQLQQLQHQQQQQLYQEQQQQYHHQQYYQQHQQLQHQDYAHYQQQPQQRQQPWQPQEMAFHQVQPQFQPHQIPSDQFQHHSNPPLVSSGQPGSGSGFAAAATAAGVAPPPSLLHPSLLSSSSYSSPSSSASSISQNNRSNMNNQSCTSTGSCTKSNTNSGSNSNSSSSASSISSTHHQFPSYGSTADFSSTSEPVTPPDSRFAISSFTPGSIGGGNGGSGKLAIAGLGGIMSNSTSGSGIPNAMYNIFPLAGGDNHCFGVGGPLLSPQENGSRTSHAQAQHGLNLANVNLMPVGNLASPPIDRDRMNNGTSGDVNGGTVGVVNNGSPVASGSVRGTGSMPMSVPPSKSMRNPLHPHVITPPSDSMSTIHTSSSSNTVTEGFISDLNRLSLTSNGNNARSSIGGSSFPSSPARYLFEGELHSYSPPPSTPPSVHTSQTSQNQSQNQSVLAGATPASSNDASAICLTTASAASHQRKPSFLQAETTDDKFPILVRRESNGFKTSPSAGHGSRQSVSGALVDFLDPSPILFDGNGVSTSGVGAGTPGTSSATSAGGVAPNWISGVHNSMANGLNGSGLGSAVTSSGSGSKSNSSLSVGGASASGPFIQHSQAQPQAAPRMVYYTPPMRSPAASQGSYFDRGLITENSNYRMMNQAVLNETIPVSSMTLPPLLSENAQPASGILPVTVETSLPMRNNPAVSIATTTKPNGHEALRIIQNPSAVNNSASSGTGHASAGTSVGGNGASNVGSNSGSRSGRQVKSSAAADHELNRYAHASLESMKDEIYSLCKDQHGCRFLQRKLEEKNPGYLNMIFKETYPHVVELMTDPFGNYLCQKLLEYATDEQRTVLMRTAAPDLVAIALNQHGTRALQKMIQYINSSEQVDMIVAALKSNVVKLTQDLNGNHVVQKCLYRLSHEGSQFIYDAVCENCVTVGTHKHGCCVLQRCIDHASPEQKKQLVKEIIKNAFTLVQDQFGNYVAQYVLDLGNKEFSEPMIHQFAGKICILSVQKFSSNVIEKCLRIAEPETASLLIEELVRSPKLDELLRDSYANYVIQTALDYAQPAVRQRLVDNIRPIIPSIRSTPYGRRIQSKLSSGQAASSGSVTPSAAQTSQEFTSPVGDFEWPYRS</sequence>
<feature type="region of interest" description="Disordered" evidence="3">
    <location>
        <begin position="99"/>
        <end position="128"/>
    </location>
</feature>
<dbReference type="SMART" id="SM00025">
    <property type="entry name" value="Pumilio"/>
    <property type="match status" value="8"/>
</dbReference>
<dbReference type="FunFam" id="1.25.10.10:FF:000237">
    <property type="entry name" value="Pumilio homolog 9"/>
    <property type="match status" value="1"/>
</dbReference>
<proteinExistence type="predicted"/>
<dbReference type="RefSeq" id="XP_018733774.1">
    <property type="nucleotide sequence ID" value="XM_018881157.1"/>
</dbReference>